<reference evidence="2" key="1">
    <citation type="submission" date="2017-09" db="EMBL/GenBank/DDBJ databases">
        <title>Metaegenomics of thermophilic ammonia-oxidizing enrichment culture.</title>
        <authorList>
            <person name="Kato S."/>
            <person name="Suzuki K."/>
        </authorList>
    </citation>
    <scope>NUCLEOTIDE SEQUENCE [LARGE SCALE GENOMIC DNA]</scope>
</reference>
<gene>
    <name evidence="1" type="ORF">HRbin17_01363</name>
</gene>
<sequence>MWRPQTKEAVLREVRIREWRARLWHKVKTAARRVLKSVAATCVAVVCQLRAWSAATAHEVELNRRLSQRYDKLLRLGEQAYALYRSGNRSFEVLVPLCEEIARLEGALESTRTQPLVVVTDDRPATQPATGS</sequence>
<evidence type="ECO:0000313" key="1">
    <source>
        <dbReference type="EMBL" id="GBC98846.1"/>
    </source>
</evidence>
<dbReference type="Proteomes" id="UP000236173">
    <property type="component" value="Unassembled WGS sequence"/>
</dbReference>
<comment type="caution">
    <text evidence="1">The sequence shown here is derived from an EMBL/GenBank/DDBJ whole genome shotgun (WGS) entry which is preliminary data.</text>
</comment>
<accession>A0A2H5XCD3</accession>
<organism evidence="1 2">
    <name type="scientific">Candidatus Fervidibacter japonicus</name>
    <dbReference type="NCBI Taxonomy" id="2035412"/>
    <lineage>
        <taxon>Bacteria</taxon>
        <taxon>Candidatus Fervidibacterota</taxon>
        <taxon>Candidatus Fervidibacter</taxon>
    </lineage>
</organism>
<protein>
    <submittedName>
        <fullName evidence="1">Uncharacterized protein</fullName>
    </submittedName>
</protein>
<proteinExistence type="predicted"/>
<name>A0A2H5XCD3_9BACT</name>
<dbReference type="AlphaFoldDB" id="A0A2H5XCD3"/>
<evidence type="ECO:0000313" key="2">
    <source>
        <dbReference type="Proteomes" id="UP000236173"/>
    </source>
</evidence>
<dbReference type="EMBL" id="BEHT01000016">
    <property type="protein sequence ID" value="GBC98846.1"/>
    <property type="molecule type" value="Genomic_DNA"/>
</dbReference>